<comment type="subcellular location">
    <subcellularLocation>
        <location evidence="1">Cell membrane</location>
        <topology evidence="1">Multi-pass membrane protein</topology>
    </subcellularLocation>
</comment>
<dbReference type="InterPro" id="IPR036259">
    <property type="entry name" value="MFS_trans_sf"/>
</dbReference>
<protein>
    <submittedName>
        <fullName evidence="9">MFS transporter</fullName>
    </submittedName>
</protein>
<dbReference type="EMBL" id="QHHQ01000004">
    <property type="protein sequence ID" value="RAI00342.1"/>
    <property type="molecule type" value="Genomic_DNA"/>
</dbReference>
<evidence type="ECO:0000256" key="3">
    <source>
        <dbReference type="ARBA" id="ARBA00022475"/>
    </source>
</evidence>
<feature type="transmembrane region" description="Helical" evidence="7">
    <location>
        <begin position="335"/>
        <end position="360"/>
    </location>
</feature>
<feature type="transmembrane region" description="Helical" evidence="7">
    <location>
        <begin position="411"/>
        <end position="432"/>
    </location>
</feature>
<accession>A0A8B2NTB0</accession>
<keyword evidence="5 7" id="KW-1133">Transmembrane helix</keyword>
<keyword evidence="2" id="KW-0813">Transport</keyword>
<comment type="caution">
    <text evidence="9">The sequence shown here is derived from an EMBL/GenBank/DDBJ whole genome shotgun (WGS) entry which is preliminary data.</text>
</comment>
<feature type="transmembrane region" description="Helical" evidence="7">
    <location>
        <begin position="56"/>
        <end position="76"/>
    </location>
</feature>
<dbReference type="Proteomes" id="UP000249590">
    <property type="component" value="Unassembled WGS sequence"/>
</dbReference>
<evidence type="ECO:0000256" key="5">
    <source>
        <dbReference type="ARBA" id="ARBA00022989"/>
    </source>
</evidence>
<feature type="transmembrane region" description="Helical" evidence="7">
    <location>
        <begin position="305"/>
        <end position="329"/>
    </location>
</feature>
<feature type="transmembrane region" description="Helical" evidence="7">
    <location>
        <begin position="205"/>
        <end position="224"/>
    </location>
</feature>
<dbReference type="InterPro" id="IPR020846">
    <property type="entry name" value="MFS_dom"/>
</dbReference>
<dbReference type="SUPFAM" id="SSF103473">
    <property type="entry name" value="MFS general substrate transporter"/>
    <property type="match status" value="1"/>
</dbReference>
<feature type="transmembrane region" description="Helical" evidence="7">
    <location>
        <begin position="29"/>
        <end position="49"/>
    </location>
</feature>
<gene>
    <name evidence="9" type="ORF">DLJ53_21255</name>
</gene>
<evidence type="ECO:0000256" key="2">
    <source>
        <dbReference type="ARBA" id="ARBA00022448"/>
    </source>
</evidence>
<dbReference type="InterPro" id="IPR011701">
    <property type="entry name" value="MFS"/>
</dbReference>
<feature type="transmembrane region" description="Helical" evidence="7">
    <location>
        <begin position="115"/>
        <end position="139"/>
    </location>
</feature>
<evidence type="ECO:0000313" key="10">
    <source>
        <dbReference type="Proteomes" id="UP000249590"/>
    </source>
</evidence>
<feature type="transmembrane region" description="Helical" evidence="7">
    <location>
        <begin position="381"/>
        <end position="399"/>
    </location>
</feature>
<feature type="transmembrane region" description="Helical" evidence="7">
    <location>
        <begin position="244"/>
        <end position="265"/>
    </location>
</feature>
<dbReference type="PROSITE" id="PS50850">
    <property type="entry name" value="MFS"/>
    <property type="match status" value="1"/>
</dbReference>
<evidence type="ECO:0000256" key="6">
    <source>
        <dbReference type="ARBA" id="ARBA00023136"/>
    </source>
</evidence>
<dbReference type="Gene3D" id="1.20.1720.10">
    <property type="entry name" value="Multidrug resistance protein D"/>
    <property type="match status" value="1"/>
</dbReference>
<keyword evidence="10" id="KW-1185">Reference proteome</keyword>
<dbReference type="PANTHER" id="PTHR42718:SF46">
    <property type="entry name" value="BLR6921 PROTEIN"/>
    <property type="match status" value="1"/>
</dbReference>
<evidence type="ECO:0000256" key="4">
    <source>
        <dbReference type="ARBA" id="ARBA00022692"/>
    </source>
</evidence>
<organism evidence="9 10">
    <name type="scientific">Acuticoccus sediminis</name>
    <dbReference type="NCBI Taxonomy" id="2184697"/>
    <lineage>
        <taxon>Bacteria</taxon>
        <taxon>Pseudomonadati</taxon>
        <taxon>Pseudomonadota</taxon>
        <taxon>Alphaproteobacteria</taxon>
        <taxon>Hyphomicrobiales</taxon>
        <taxon>Amorphaceae</taxon>
        <taxon>Acuticoccus</taxon>
    </lineage>
</organism>
<reference evidence="9 10" key="1">
    <citation type="submission" date="2018-05" db="EMBL/GenBank/DDBJ databases">
        <title>Acuticoccus sediminis sp. nov., isolated from deep-sea sediment of Indian Ocean.</title>
        <authorList>
            <person name="Liu X."/>
            <person name="Lai Q."/>
            <person name="Du Y."/>
            <person name="Sun F."/>
            <person name="Zhang X."/>
            <person name="Wang S."/>
            <person name="Shao Z."/>
        </authorList>
    </citation>
    <scope>NUCLEOTIDE SEQUENCE [LARGE SCALE GENOMIC DNA]</scope>
    <source>
        <strain evidence="9 10">PTG4-2</strain>
    </source>
</reference>
<dbReference type="Pfam" id="PF07690">
    <property type="entry name" value="MFS_1"/>
    <property type="match status" value="1"/>
</dbReference>
<keyword evidence="6 7" id="KW-0472">Membrane</keyword>
<dbReference type="PANTHER" id="PTHR42718">
    <property type="entry name" value="MAJOR FACILITATOR SUPERFAMILY MULTIDRUG TRANSPORTER MFSC"/>
    <property type="match status" value="1"/>
</dbReference>
<dbReference type="GO" id="GO:0005886">
    <property type="term" value="C:plasma membrane"/>
    <property type="evidence" value="ECO:0007669"/>
    <property type="project" value="UniProtKB-SubCell"/>
</dbReference>
<evidence type="ECO:0000313" key="9">
    <source>
        <dbReference type="EMBL" id="RAI00342.1"/>
    </source>
</evidence>
<evidence type="ECO:0000256" key="1">
    <source>
        <dbReference type="ARBA" id="ARBA00004651"/>
    </source>
</evidence>
<dbReference type="AlphaFoldDB" id="A0A8B2NTB0"/>
<evidence type="ECO:0000256" key="7">
    <source>
        <dbReference type="SAM" id="Phobius"/>
    </source>
</evidence>
<feature type="transmembrane region" description="Helical" evidence="7">
    <location>
        <begin position="271"/>
        <end position="293"/>
    </location>
</feature>
<sequence>MENLDSTIISTALPTISADIGSDPIRLKLALTAYLLSLATFIPISGWAADRFGARLVFRCAIAIFVVGSVMCSASSSLAEFVVARIVQGAGGAMMTPVGRLVLLRATEKSKLLDAMAWFTTPALLGPMMGPPVGGFIATYFDWRWIFWINVPVGIIGITLVTLFIEEVRAEERPPLDVVGFVLSGVGLSGLVFGLSVLGQGMLPLPIALGMVAVGLVSGGLYLWHARRVVHPLLDLDLFRTPTFFTATVGGSLFRIGVGSIPFLLPLTLQLGLGMTAFASGSLVFLSAAGALLMKMSAKPIVARFGFRTTLIVNGVIASGCIAAMASFVSQPGPIAMASILLVGGFFRSLQFTCINALAYADVSSQRMSRATSLSSVAQQVSLALGVAVGAFVVEIQRASRGGHEILASDFVPAFLTVAAIAVSGLVLYLHLPRDAGAEVSGATVRATRTPVASA</sequence>
<dbReference type="GO" id="GO:0022857">
    <property type="term" value="F:transmembrane transporter activity"/>
    <property type="evidence" value="ECO:0007669"/>
    <property type="project" value="InterPro"/>
</dbReference>
<feature type="transmembrane region" description="Helical" evidence="7">
    <location>
        <begin position="145"/>
        <end position="166"/>
    </location>
</feature>
<dbReference type="OrthoDB" id="9812221at2"/>
<feature type="transmembrane region" description="Helical" evidence="7">
    <location>
        <begin position="82"/>
        <end position="103"/>
    </location>
</feature>
<keyword evidence="3" id="KW-1003">Cell membrane</keyword>
<dbReference type="Gene3D" id="1.20.1250.20">
    <property type="entry name" value="MFS general substrate transporter like domains"/>
    <property type="match status" value="1"/>
</dbReference>
<evidence type="ECO:0000259" key="8">
    <source>
        <dbReference type="PROSITE" id="PS50850"/>
    </source>
</evidence>
<feature type="transmembrane region" description="Helical" evidence="7">
    <location>
        <begin position="178"/>
        <end position="199"/>
    </location>
</feature>
<keyword evidence="4 7" id="KW-0812">Transmembrane</keyword>
<feature type="domain" description="Major facilitator superfamily (MFS) profile" evidence="8">
    <location>
        <begin position="1"/>
        <end position="437"/>
    </location>
</feature>
<dbReference type="PRINTS" id="PR01036">
    <property type="entry name" value="TCRTETB"/>
</dbReference>
<name>A0A8B2NTB0_9HYPH</name>
<proteinExistence type="predicted"/>